<organism evidence="2 3">
    <name type="scientific">Pyxicephalus adspersus</name>
    <name type="common">African bullfrog</name>
    <dbReference type="NCBI Taxonomy" id="30357"/>
    <lineage>
        <taxon>Eukaryota</taxon>
        <taxon>Metazoa</taxon>
        <taxon>Chordata</taxon>
        <taxon>Craniata</taxon>
        <taxon>Vertebrata</taxon>
        <taxon>Euteleostomi</taxon>
        <taxon>Amphibia</taxon>
        <taxon>Batrachia</taxon>
        <taxon>Anura</taxon>
        <taxon>Neobatrachia</taxon>
        <taxon>Ranoidea</taxon>
        <taxon>Pyxicephalidae</taxon>
        <taxon>Pyxicephalinae</taxon>
        <taxon>Pyxicephalus</taxon>
    </lineage>
</organism>
<evidence type="ECO:0000313" key="2">
    <source>
        <dbReference type="EMBL" id="DBA16980.1"/>
    </source>
</evidence>
<reference evidence="2" key="1">
    <citation type="thesis" date="2020" institute="ProQuest LLC" country="789 East Eisenhower Parkway, Ann Arbor, MI, USA">
        <title>Comparative Genomics and Chromosome Evolution.</title>
        <authorList>
            <person name="Mudd A.B."/>
        </authorList>
    </citation>
    <scope>NUCLEOTIDE SEQUENCE</scope>
    <source>
        <strain evidence="2">1538</strain>
        <tissue evidence="2">Blood</tissue>
    </source>
</reference>
<protein>
    <submittedName>
        <fullName evidence="2">Uncharacterized protein</fullName>
    </submittedName>
</protein>
<keyword evidence="3" id="KW-1185">Reference proteome</keyword>
<feature type="compositionally biased region" description="Polar residues" evidence="1">
    <location>
        <begin position="328"/>
        <end position="339"/>
    </location>
</feature>
<name>A0AAV2ZZZ6_PYXAD</name>
<evidence type="ECO:0000256" key="1">
    <source>
        <dbReference type="SAM" id="MobiDB-lite"/>
    </source>
</evidence>
<proteinExistence type="predicted"/>
<gene>
    <name evidence="2" type="ORF">GDO54_002501</name>
</gene>
<dbReference type="InterPro" id="IPR027836">
    <property type="entry name" value="DUF4529"/>
</dbReference>
<accession>A0AAV2ZZZ6</accession>
<feature type="region of interest" description="Disordered" evidence="1">
    <location>
        <begin position="317"/>
        <end position="350"/>
    </location>
</feature>
<evidence type="ECO:0000313" key="3">
    <source>
        <dbReference type="Proteomes" id="UP001181693"/>
    </source>
</evidence>
<dbReference type="EMBL" id="DYDO01000010">
    <property type="protein sequence ID" value="DBA16980.1"/>
    <property type="molecule type" value="Genomic_DNA"/>
</dbReference>
<dbReference type="Pfam" id="PF15032">
    <property type="entry name" value="DUF4529"/>
    <property type="match status" value="1"/>
</dbReference>
<dbReference type="AlphaFoldDB" id="A0AAV2ZZZ6"/>
<dbReference type="PANTHER" id="PTHR36869">
    <property type="entry name" value="CHROMOSOME 16 OPEN READING FRAME 46"/>
    <property type="match status" value="1"/>
</dbReference>
<dbReference type="Proteomes" id="UP001181693">
    <property type="component" value="Unassembled WGS sequence"/>
</dbReference>
<comment type="caution">
    <text evidence="2">The sequence shown here is derived from an EMBL/GenBank/DDBJ whole genome shotgun (WGS) entry which is preliminary data.</text>
</comment>
<sequence length="413" mass="46083">MCELLKSDPMAILDRREKLENLHKVEETSEKENLHNLEETSEKVCSPCEREWEKDLTEALVEVSEKMFDDQKSIELVIGTGWEEAVCGWGPVSASACMHPVKKNKKLKQAEITDCLLCLDLHCVLDSGTSSETKATIHTNHKEMPGAEQRLSSTIPAEADLPSGVTDHCPSTAIVSTKETHCDTVNVVSPREQRQNKDKNSQRISSPFTGKAIPICTNCYNANEFPTFSSPMLLPPLKIAAGIGHAEHMTRSRDFLMQQLEKLPSKGFVGGPLNGHILSNTDLKAERRLLEALGEVPQEQLKVPEQLSFITSCVPKPPSKESDRYQWSKPSLEQNSNVATPRPCAKQNTNPTHIGVLHTRTTQNKRSVRQDVRLLNDAKHRRAKSVTTPILRNNVLPSLIVTRVDIPPRIKMC</sequence>
<dbReference type="PANTHER" id="PTHR36869:SF1">
    <property type="entry name" value="CHROMOSOME 16 OPEN READING FRAME 46"/>
    <property type="match status" value="1"/>
</dbReference>